<dbReference type="RefSeq" id="WP_035356342.1">
    <property type="nucleotide sequence ID" value="NZ_JRUN01000115.1"/>
</dbReference>
<dbReference type="InterPro" id="IPR007554">
    <property type="entry name" value="Glycerophosphate_synth"/>
</dbReference>
<sequence length="492" mass="57872">MMDEFFKTDTINNLNLLINKGCLDFYDLVLYSLTTNDSDRIASLLISLINDEEKKQLLNFLFNSQKPNKIIKNDLLKLVERTLQVKNIKWFTVLAQKIDAFPAIHQPVGHLLYQYNFKNEAVQIYSRIKNTYYEEQTFVNLIEYHSSNGNFLVAKDLITESIENGYTDFRIFEYALKLDTYFTKTDGWNINEIVNNAFSHYPGSQSLGLLYNLVQQQSQGNQSNSNQLTVGFFLETTFHYYVYESIINELLNKGVNCHLVINDHFQEQSETTYMYDDLMNFLQNLDRNDIEAFTVSMVKESQFKYDCMISCYYSVHLNEIANKHVRVMYGLAKDDWNFSWWNVFYDKILCYGNYDYRKLNIDDNSVIIGNPKFDKWFRKEFDIEKTKEKLLIDENKKTILYAPTYGHLSSIDDWIDDVKALNDDYNIIKKMHHGTAYRESETYRREMIISSFKNITSDPSDLLSLLAISDFVITDNSGIIFDAILAEKIYCY</sequence>
<accession>A0A0A6V907</accession>
<reference evidence="1 2" key="1">
    <citation type="submission" date="2014-10" db="EMBL/GenBank/DDBJ databases">
        <title>Draft genome of phytase producing Bacillus ginsengihumi strain M2.11.</title>
        <authorList>
            <person name="Toymentseva A."/>
            <person name="Boulygina E.A."/>
            <person name="Kazakov S.V."/>
            <person name="Kayumov I."/>
            <person name="Suleimanova A.D."/>
            <person name="Mardanova A.M."/>
            <person name="Maria S.N."/>
            <person name="Sergey M.Y."/>
            <person name="Sharipova M.R."/>
        </authorList>
    </citation>
    <scope>NUCLEOTIDE SEQUENCE [LARGE SCALE GENOMIC DNA]</scope>
    <source>
        <strain evidence="1 2">M2.11</strain>
    </source>
</reference>
<dbReference type="OrthoDB" id="9815923at2"/>
<dbReference type="InterPro" id="IPR043148">
    <property type="entry name" value="TagF_C"/>
</dbReference>
<dbReference type="AlphaFoldDB" id="A0A0A6V907"/>
<dbReference type="Proteomes" id="UP000030588">
    <property type="component" value="Unassembled WGS sequence"/>
</dbReference>
<proteinExistence type="predicted"/>
<name>A0A0A6V907_9BACI</name>
<comment type="caution">
    <text evidence="1">The sequence shown here is derived from an EMBL/GenBank/DDBJ whole genome shotgun (WGS) entry which is preliminary data.</text>
</comment>
<evidence type="ECO:0000313" key="2">
    <source>
        <dbReference type="Proteomes" id="UP000030588"/>
    </source>
</evidence>
<dbReference type="STRING" id="363870.NG54_17880"/>
<organism evidence="1 2">
    <name type="scientific">Heyndrickxia ginsengihumi</name>
    <dbReference type="NCBI Taxonomy" id="363870"/>
    <lineage>
        <taxon>Bacteria</taxon>
        <taxon>Bacillati</taxon>
        <taxon>Bacillota</taxon>
        <taxon>Bacilli</taxon>
        <taxon>Bacillales</taxon>
        <taxon>Bacillaceae</taxon>
        <taxon>Heyndrickxia</taxon>
    </lineage>
</organism>
<protein>
    <submittedName>
        <fullName evidence="1">Uncharacterized protein</fullName>
    </submittedName>
</protein>
<dbReference type="EMBL" id="JRUN01000115">
    <property type="protein sequence ID" value="KHD84076.1"/>
    <property type="molecule type" value="Genomic_DNA"/>
</dbReference>
<dbReference type="GO" id="GO:0016020">
    <property type="term" value="C:membrane"/>
    <property type="evidence" value="ECO:0007669"/>
    <property type="project" value="InterPro"/>
</dbReference>
<gene>
    <name evidence="1" type="ORF">NG54_17880</name>
</gene>
<dbReference type="GO" id="GO:0047355">
    <property type="term" value="F:CDP-glycerol glycerophosphotransferase activity"/>
    <property type="evidence" value="ECO:0007669"/>
    <property type="project" value="InterPro"/>
</dbReference>
<dbReference type="Pfam" id="PF04464">
    <property type="entry name" value="Glyphos_transf"/>
    <property type="match status" value="1"/>
</dbReference>
<dbReference type="SUPFAM" id="SSF53756">
    <property type="entry name" value="UDP-Glycosyltransferase/glycogen phosphorylase"/>
    <property type="match status" value="1"/>
</dbReference>
<dbReference type="Gene3D" id="3.40.50.12580">
    <property type="match status" value="1"/>
</dbReference>
<evidence type="ECO:0000313" key="1">
    <source>
        <dbReference type="EMBL" id="KHD84076.1"/>
    </source>
</evidence>